<feature type="binding site" evidence="9">
    <location>
        <position position="150"/>
    </location>
    <ligand>
        <name>1-deoxy-D-xylulose 5-phosphate</name>
        <dbReference type="ChEBI" id="CHEBI:57792"/>
    </ligand>
</feature>
<organism evidence="13 14">
    <name type="scientific">Sulfobacillus thermosulfidooxidans (strain DSM 9293 / VKM B-1269 / AT-1)</name>
    <dbReference type="NCBI Taxonomy" id="929705"/>
    <lineage>
        <taxon>Bacteria</taxon>
        <taxon>Bacillati</taxon>
        <taxon>Bacillota</taxon>
        <taxon>Clostridia</taxon>
        <taxon>Eubacteriales</taxon>
        <taxon>Clostridiales Family XVII. Incertae Sedis</taxon>
        <taxon>Sulfobacillus</taxon>
    </lineage>
</organism>
<dbReference type="InterPro" id="IPR036291">
    <property type="entry name" value="NAD(P)-bd_dom_sf"/>
</dbReference>
<keyword evidence="5 9" id="KW-0560">Oxidoreductase</keyword>
<keyword evidence="9" id="KW-0460">Magnesium</keyword>
<comment type="cofactor">
    <cofactor evidence="9">
        <name>Mg(2+)</name>
        <dbReference type="ChEBI" id="CHEBI:18420"/>
    </cofactor>
    <cofactor evidence="9">
        <name>Mn(2+)</name>
        <dbReference type="ChEBI" id="CHEBI:29035"/>
    </cofactor>
</comment>
<evidence type="ECO:0000256" key="4">
    <source>
        <dbReference type="ARBA" id="ARBA00022857"/>
    </source>
</evidence>
<evidence type="ECO:0000256" key="2">
    <source>
        <dbReference type="ARBA" id="ARBA00006825"/>
    </source>
</evidence>
<feature type="binding site" evidence="9">
    <location>
        <position position="38"/>
    </location>
    <ligand>
        <name>NADPH</name>
        <dbReference type="ChEBI" id="CHEBI:57783"/>
    </ligand>
</feature>
<comment type="pathway">
    <text evidence="1 9">Isoprenoid biosynthesis; isopentenyl diphosphate biosynthesis via DXP pathway; isopentenyl diphosphate from 1-deoxy-D-xylulose 5-phosphate: step 1/6.</text>
</comment>
<evidence type="ECO:0000259" key="12">
    <source>
        <dbReference type="Pfam" id="PF13288"/>
    </source>
</evidence>
<comment type="caution">
    <text evidence="9">Lacks conserved residue(s) required for the propagation of feature annotation.</text>
</comment>
<dbReference type="RefSeq" id="WP_020373072.1">
    <property type="nucleotide sequence ID" value="NZ_FWWY01000001.1"/>
</dbReference>
<dbReference type="Pfam" id="PF08436">
    <property type="entry name" value="DXP_redisom_C"/>
    <property type="match status" value="1"/>
</dbReference>
<dbReference type="EMBL" id="FWWY01000001">
    <property type="protein sequence ID" value="SMC06579.1"/>
    <property type="molecule type" value="Genomic_DNA"/>
</dbReference>
<feature type="domain" description="DXP reductoisomerase C-terminal" evidence="12">
    <location>
        <begin position="257"/>
        <end position="373"/>
    </location>
</feature>
<feature type="binding site" evidence="9">
    <location>
        <position position="172"/>
    </location>
    <ligand>
        <name>1-deoxy-D-xylulose 5-phosphate</name>
        <dbReference type="ChEBI" id="CHEBI:57792"/>
    </ligand>
</feature>
<evidence type="ECO:0000256" key="1">
    <source>
        <dbReference type="ARBA" id="ARBA00005094"/>
    </source>
</evidence>
<evidence type="ECO:0000256" key="9">
    <source>
        <dbReference type="HAMAP-Rule" id="MF_00183"/>
    </source>
</evidence>
<dbReference type="Proteomes" id="UP000192660">
    <property type="component" value="Unassembled WGS sequence"/>
</dbReference>
<dbReference type="STRING" id="28034.BFX07_13170"/>
<dbReference type="GO" id="GO:0030145">
    <property type="term" value="F:manganese ion binding"/>
    <property type="evidence" value="ECO:0007669"/>
    <property type="project" value="TreeGrafter"/>
</dbReference>
<dbReference type="Pfam" id="PF02670">
    <property type="entry name" value="DXP_reductoisom"/>
    <property type="match status" value="1"/>
</dbReference>
<evidence type="ECO:0000313" key="14">
    <source>
        <dbReference type="Proteomes" id="UP000192660"/>
    </source>
</evidence>
<comment type="catalytic activity">
    <reaction evidence="8">
        <text>2-C-methyl-D-erythritol 4-phosphate + NADP(+) = 1-deoxy-D-xylulose 5-phosphate + NADPH + H(+)</text>
        <dbReference type="Rhea" id="RHEA:13717"/>
        <dbReference type="ChEBI" id="CHEBI:15378"/>
        <dbReference type="ChEBI" id="CHEBI:57783"/>
        <dbReference type="ChEBI" id="CHEBI:57792"/>
        <dbReference type="ChEBI" id="CHEBI:58262"/>
        <dbReference type="ChEBI" id="CHEBI:58349"/>
        <dbReference type="EC" id="1.1.1.267"/>
    </reaction>
    <physiologicalReaction direction="right-to-left" evidence="8">
        <dbReference type="Rhea" id="RHEA:13719"/>
    </physiologicalReaction>
</comment>
<evidence type="ECO:0000256" key="7">
    <source>
        <dbReference type="ARBA" id="ARBA00023229"/>
    </source>
</evidence>
<dbReference type="FunFam" id="3.40.50.720:FF:000045">
    <property type="entry name" value="1-deoxy-D-xylulose 5-phosphate reductoisomerase"/>
    <property type="match status" value="1"/>
</dbReference>
<dbReference type="SUPFAM" id="SSF55347">
    <property type="entry name" value="Glyceraldehyde-3-phosphate dehydrogenase-like, C-terminal domain"/>
    <property type="match status" value="1"/>
</dbReference>
<dbReference type="PANTHER" id="PTHR30525">
    <property type="entry name" value="1-DEOXY-D-XYLULOSE 5-PHOSPHATE REDUCTOISOMERASE"/>
    <property type="match status" value="1"/>
</dbReference>
<feature type="binding site" evidence="9">
    <location>
        <position position="123"/>
    </location>
    <ligand>
        <name>1-deoxy-D-xylulose 5-phosphate</name>
        <dbReference type="ChEBI" id="CHEBI:57792"/>
    </ligand>
</feature>
<feature type="binding site" evidence="9">
    <location>
        <position position="149"/>
    </location>
    <ligand>
        <name>1-deoxy-D-xylulose 5-phosphate</name>
        <dbReference type="ChEBI" id="CHEBI:57792"/>
    </ligand>
</feature>
<proteinExistence type="inferred from homology"/>
<feature type="binding site" evidence="9">
    <location>
        <position position="12"/>
    </location>
    <ligand>
        <name>NADPH</name>
        <dbReference type="ChEBI" id="CHEBI:57783"/>
    </ligand>
</feature>
<evidence type="ECO:0000256" key="3">
    <source>
        <dbReference type="ARBA" id="ARBA00022723"/>
    </source>
</evidence>
<dbReference type="Pfam" id="PF13288">
    <property type="entry name" value="DXPR_C"/>
    <property type="match status" value="1"/>
</dbReference>
<dbReference type="GO" id="GO:0070402">
    <property type="term" value="F:NADPH binding"/>
    <property type="evidence" value="ECO:0007669"/>
    <property type="project" value="InterPro"/>
</dbReference>
<dbReference type="OrthoDB" id="9806546at2"/>
<feature type="binding site" evidence="9">
    <location>
        <position position="10"/>
    </location>
    <ligand>
        <name>NADPH</name>
        <dbReference type="ChEBI" id="CHEBI:57783"/>
    </ligand>
</feature>
<sequence>MTQIIVLGATGSVGETAFRVLQHDADRIRVDGLVAHSNFERLWEMGTTLHANWVGLTDTEAAMKLRAQHGSRGPRIIAGFDAILEEIASSPAEKVIGAMTGFAGLLPTLTAIRYGKDILLANKETMVAAGDLVRQAAKTSGSHIIPVDSEHSAIFQCLALDQPLRRIVLTCSGGPFRGRTRKDLVNVRVEDALKHPNWAMGAKITVDSATLMNKGLEIIEAHHLFDVTYDQIDVVIHPQSVVHSLVEFVDGATMAQLGWPDMAVPVQVALSWPERWPLPQEPLDLTRQPLTFEPPDTETFESLRIAREAGRIGGLVPTVLNAANEVAVSLFLSREIGFLSIIDIIKDVLQDFRDNRPVVTLEDILDADQWARQDAVRVARRYQQ</sequence>
<dbReference type="Gene3D" id="1.10.1740.10">
    <property type="match status" value="1"/>
</dbReference>
<dbReference type="SUPFAM" id="SSF69055">
    <property type="entry name" value="1-deoxy-D-xylulose-5-phosphate reductoisomerase, C-terminal domain"/>
    <property type="match status" value="1"/>
</dbReference>
<name>A0A1W1WK97_SULTA</name>
<evidence type="ECO:0000259" key="10">
    <source>
        <dbReference type="Pfam" id="PF02670"/>
    </source>
</evidence>
<reference evidence="14" key="1">
    <citation type="submission" date="2017-04" db="EMBL/GenBank/DDBJ databases">
        <authorList>
            <person name="Varghese N."/>
            <person name="Submissions S."/>
        </authorList>
    </citation>
    <scope>NUCLEOTIDE SEQUENCE [LARGE SCALE GENOMIC DNA]</scope>
    <source>
        <strain evidence="14">DSM 9293</strain>
    </source>
</reference>
<dbReference type="InterPro" id="IPR036169">
    <property type="entry name" value="DXPR_C_sf"/>
</dbReference>
<dbReference type="NCBIfam" id="TIGR00243">
    <property type="entry name" value="Dxr"/>
    <property type="match status" value="1"/>
</dbReference>
<dbReference type="AlphaFoldDB" id="A0A1W1WK97"/>
<feature type="binding site" evidence="9">
    <location>
        <position position="124"/>
    </location>
    <ligand>
        <name>NADPH</name>
        <dbReference type="ChEBI" id="CHEBI:57783"/>
    </ligand>
</feature>
<feature type="binding site" evidence="9">
    <location>
        <position position="122"/>
    </location>
    <ligand>
        <name>NADPH</name>
        <dbReference type="ChEBI" id="CHEBI:57783"/>
    </ligand>
</feature>
<dbReference type="InterPro" id="IPR003821">
    <property type="entry name" value="DXP_reductoisomerase"/>
</dbReference>
<feature type="binding site" evidence="9">
    <location>
        <position position="195"/>
    </location>
    <ligand>
        <name>1-deoxy-D-xylulose 5-phosphate</name>
        <dbReference type="ChEBI" id="CHEBI:57792"/>
    </ligand>
</feature>
<feature type="binding site" evidence="9">
    <location>
        <position position="201"/>
    </location>
    <ligand>
        <name>NADPH</name>
        <dbReference type="ChEBI" id="CHEBI:57783"/>
    </ligand>
</feature>
<feature type="domain" description="1-deoxy-D-xylulose 5-phosphate reductoisomerase C-terminal" evidence="11">
    <location>
        <begin position="144"/>
        <end position="225"/>
    </location>
</feature>
<accession>A0A1W1WK97</accession>
<keyword evidence="4 9" id="KW-0521">NADP</keyword>
<dbReference type="Gene3D" id="3.40.50.720">
    <property type="entry name" value="NAD(P)-binding Rossmann-like Domain"/>
    <property type="match status" value="1"/>
</dbReference>
<feature type="binding site" evidence="9">
    <location>
        <position position="214"/>
    </location>
    <ligand>
        <name>1-deoxy-D-xylulose 5-phosphate</name>
        <dbReference type="ChEBI" id="CHEBI:57792"/>
    </ligand>
</feature>
<keyword evidence="13" id="KW-0413">Isomerase</keyword>
<evidence type="ECO:0000256" key="8">
    <source>
        <dbReference type="ARBA" id="ARBA00048543"/>
    </source>
</evidence>
<dbReference type="GO" id="GO:0051484">
    <property type="term" value="P:isopentenyl diphosphate biosynthetic process, methylerythritol 4-phosphate pathway involved in terpenoid biosynthetic process"/>
    <property type="evidence" value="ECO:0007669"/>
    <property type="project" value="UniProtKB-ARBA"/>
</dbReference>
<feature type="binding site" evidence="9">
    <location>
        <position position="213"/>
    </location>
    <ligand>
        <name>1-deoxy-D-xylulose 5-phosphate</name>
        <dbReference type="ChEBI" id="CHEBI:57792"/>
    </ligand>
</feature>
<feature type="binding site" evidence="9">
    <location>
        <position position="217"/>
    </location>
    <ligand>
        <name>Mn(2+)</name>
        <dbReference type="ChEBI" id="CHEBI:29035"/>
    </ligand>
</feature>
<dbReference type="InterPro" id="IPR026877">
    <property type="entry name" value="DXPR_C"/>
</dbReference>
<dbReference type="EC" id="1.1.1.267" evidence="9"/>
<evidence type="ECO:0000259" key="11">
    <source>
        <dbReference type="Pfam" id="PF08436"/>
    </source>
</evidence>
<dbReference type="HAMAP" id="MF_00183">
    <property type="entry name" value="DXP_reductoisom"/>
    <property type="match status" value="1"/>
</dbReference>
<comment type="function">
    <text evidence="9">Catalyzes the NADPH-dependent rearrangement and reduction of 1-deoxy-D-xylulose-5-phosphate (DXP) to 2-C-methyl-D-erythritol 4-phosphate (MEP).</text>
</comment>
<dbReference type="InterPro" id="IPR013512">
    <property type="entry name" value="DXP_reductoisomerase_N"/>
</dbReference>
<evidence type="ECO:0000256" key="5">
    <source>
        <dbReference type="ARBA" id="ARBA00023002"/>
    </source>
</evidence>
<dbReference type="PANTHER" id="PTHR30525:SF0">
    <property type="entry name" value="1-DEOXY-D-XYLULOSE 5-PHOSPHATE REDUCTOISOMERASE, CHLOROPLASTIC"/>
    <property type="match status" value="1"/>
</dbReference>
<dbReference type="GO" id="GO:0016853">
    <property type="term" value="F:isomerase activity"/>
    <property type="evidence" value="ECO:0007669"/>
    <property type="project" value="UniProtKB-KW"/>
</dbReference>
<evidence type="ECO:0000256" key="6">
    <source>
        <dbReference type="ARBA" id="ARBA00023211"/>
    </source>
</evidence>
<keyword evidence="14" id="KW-1185">Reference proteome</keyword>
<protein>
    <recommendedName>
        <fullName evidence="9">1-deoxy-D-xylulose 5-phosphate reductoisomerase</fullName>
        <shortName evidence="9">DXP reductoisomerase</shortName>
        <ecNumber evidence="9">1.1.1.267</ecNumber>
    </recommendedName>
    <alternativeName>
        <fullName evidence="9">1-deoxyxylulose-5-phosphate reductoisomerase</fullName>
    </alternativeName>
    <alternativeName>
        <fullName evidence="9">2-C-methyl-D-erythritol 4-phosphate synthase</fullName>
    </alternativeName>
</protein>
<feature type="binding site" evidence="9">
    <location>
        <position position="217"/>
    </location>
    <ligand>
        <name>1-deoxy-D-xylulose 5-phosphate</name>
        <dbReference type="ChEBI" id="CHEBI:57792"/>
    </ligand>
</feature>
<dbReference type="GO" id="GO:0030604">
    <property type="term" value="F:1-deoxy-D-xylulose-5-phosphate reductoisomerase activity"/>
    <property type="evidence" value="ECO:0007669"/>
    <property type="project" value="UniProtKB-UniRule"/>
</dbReference>
<keyword evidence="3 9" id="KW-0479">Metal-binding</keyword>
<keyword evidence="7 9" id="KW-0414">Isoprene biosynthesis</keyword>
<feature type="binding site" evidence="9">
    <location>
        <position position="208"/>
    </location>
    <ligand>
        <name>1-deoxy-D-xylulose 5-phosphate</name>
        <dbReference type="ChEBI" id="CHEBI:57792"/>
    </ligand>
</feature>
<dbReference type="InterPro" id="IPR013644">
    <property type="entry name" value="DXP_reductoisomerase_C"/>
</dbReference>
<dbReference type="SUPFAM" id="SSF51735">
    <property type="entry name" value="NAD(P)-binding Rossmann-fold domains"/>
    <property type="match status" value="1"/>
</dbReference>
<feature type="binding site" evidence="9">
    <location>
        <position position="148"/>
    </location>
    <ligand>
        <name>Mn(2+)</name>
        <dbReference type="ChEBI" id="CHEBI:29035"/>
    </ligand>
</feature>
<feature type="domain" description="1-deoxy-D-xylulose 5-phosphate reductoisomerase N-terminal" evidence="10">
    <location>
        <begin position="4"/>
        <end position="130"/>
    </location>
</feature>
<dbReference type="PIRSF" id="PIRSF006205">
    <property type="entry name" value="Dxp_reductismrs"/>
    <property type="match status" value="1"/>
</dbReference>
<feature type="binding site" evidence="9">
    <location>
        <position position="11"/>
    </location>
    <ligand>
        <name>NADPH</name>
        <dbReference type="ChEBI" id="CHEBI:57783"/>
    </ligand>
</feature>
<comment type="similarity">
    <text evidence="2 9">Belongs to the DXR family.</text>
</comment>
<feature type="binding site" evidence="9">
    <location>
        <position position="150"/>
    </location>
    <ligand>
        <name>Mn(2+)</name>
        <dbReference type="ChEBI" id="CHEBI:29035"/>
    </ligand>
</feature>
<keyword evidence="6 9" id="KW-0464">Manganese</keyword>
<evidence type="ECO:0000313" key="13">
    <source>
        <dbReference type="EMBL" id="SMC06579.1"/>
    </source>
</evidence>
<feature type="binding site" evidence="9">
    <location>
        <position position="13"/>
    </location>
    <ligand>
        <name>NADPH</name>
        <dbReference type="ChEBI" id="CHEBI:57783"/>
    </ligand>
</feature>
<dbReference type="UniPathway" id="UPA00056">
    <property type="reaction ID" value="UER00092"/>
</dbReference>
<gene>
    <name evidence="9" type="primary">dxr</name>
    <name evidence="13" type="ORF">SAMN00768000_2894</name>
</gene>